<dbReference type="Pfam" id="PF13374">
    <property type="entry name" value="TPR_10"/>
    <property type="match status" value="8"/>
</dbReference>
<dbReference type="PANTHER" id="PTHR46082:SF6">
    <property type="entry name" value="AAA+ ATPASE DOMAIN-CONTAINING PROTEIN-RELATED"/>
    <property type="match status" value="1"/>
</dbReference>
<feature type="compositionally biased region" description="Acidic residues" evidence="1">
    <location>
        <begin position="388"/>
        <end position="402"/>
    </location>
</feature>
<dbReference type="SUPFAM" id="SSF52540">
    <property type="entry name" value="P-loop containing nucleoside triphosphate hydrolases"/>
    <property type="match status" value="1"/>
</dbReference>
<proteinExistence type="predicted"/>
<dbReference type="InterPro" id="IPR056681">
    <property type="entry name" value="DUF7779"/>
</dbReference>
<comment type="caution">
    <text evidence="4">The sequence shown here is derived from an EMBL/GenBank/DDBJ whole genome shotgun (WGS) entry which is preliminary data.</text>
</comment>
<feature type="region of interest" description="Disordered" evidence="1">
    <location>
        <begin position="381"/>
        <end position="402"/>
    </location>
</feature>
<dbReference type="Pfam" id="PF25000">
    <property type="entry name" value="DUF7779"/>
    <property type="match status" value="1"/>
</dbReference>
<feature type="domain" description="NB-ARC" evidence="2">
    <location>
        <begin position="88"/>
        <end position="259"/>
    </location>
</feature>
<keyword evidence="5" id="KW-1185">Reference proteome</keyword>
<dbReference type="PRINTS" id="PR00381">
    <property type="entry name" value="KINESINLIGHT"/>
</dbReference>
<protein>
    <submittedName>
        <fullName evidence="4">Kinesin light chain</fullName>
    </submittedName>
</protein>
<reference evidence="4 5" key="1">
    <citation type="submission" date="2016-09" db="EMBL/GenBank/DDBJ databases">
        <title>Aspergillus awamori IFM 58123T.</title>
        <authorList>
            <person name="Kusuya Y."/>
            <person name="Shimizu M."/>
            <person name="Takahashi H."/>
            <person name="Yaguchi T."/>
        </authorList>
    </citation>
    <scope>NUCLEOTIDE SEQUENCE [LARGE SCALE GENOMIC DNA]</scope>
    <source>
        <strain evidence="4 5">IFM 58123</strain>
    </source>
</reference>
<dbReference type="Proteomes" id="UP000286921">
    <property type="component" value="Unassembled WGS sequence"/>
</dbReference>
<evidence type="ECO:0000313" key="4">
    <source>
        <dbReference type="EMBL" id="GCB28279.1"/>
    </source>
</evidence>
<dbReference type="Gene3D" id="3.40.50.300">
    <property type="entry name" value="P-loop containing nucleotide triphosphate hydrolases"/>
    <property type="match status" value="1"/>
</dbReference>
<accession>A0A401L9T9</accession>
<dbReference type="NCBIfam" id="NF040586">
    <property type="entry name" value="FxSxx_TPR"/>
    <property type="match status" value="1"/>
</dbReference>
<evidence type="ECO:0000256" key="1">
    <source>
        <dbReference type="SAM" id="MobiDB-lite"/>
    </source>
</evidence>
<gene>
    <name evidence="4" type="ORF">AAWM_11164</name>
</gene>
<dbReference type="Pfam" id="PF00931">
    <property type="entry name" value="NB-ARC"/>
    <property type="match status" value="1"/>
</dbReference>
<feature type="domain" description="DUF7779" evidence="3">
    <location>
        <begin position="342"/>
        <end position="443"/>
    </location>
</feature>
<evidence type="ECO:0000259" key="3">
    <source>
        <dbReference type="Pfam" id="PF25000"/>
    </source>
</evidence>
<dbReference type="InterPro" id="IPR053137">
    <property type="entry name" value="NLR-like"/>
</dbReference>
<dbReference type="InterPro" id="IPR011990">
    <property type="entry name" value="TPR-like_helical_dom_sf"/>
</dbReference>
<dbReference type="PANTHER" id="PTHR46082">
    <property type="entry name" value="ATP/GTP-BINDING PROTEIN-RELATED"/>
    <property type="match status" value="1"/>
</dbReference>
<evidence type="ECO:0000259" key="2">
    <source>
        <dbReference type="Pfam" id="PF00931"/>
    </source>
</evidence>
<sequence>MPREPILKGPITLNISEVSAESGGKLFAGYADNSITTTFHGGSHIHQHSERPETPVSPLSTVPYRSDPDFVSRDILLAQIREKSSAPGSRIALVGLGGVGKSQLAIEYSHQIRRQSPATWVLWIHASNAARYEQSFRDIADQVKIPGRQNPQVNIYKLVEDWLQDRKRGKWILILDNVDDYKFLTTPPTSLEDTVTSQANAPVKPLLQYLPQSDSGSMIITSRSQYIASKIVYYKEIIHVAPMTKPEAVELLQKKIQRQDESEKAGDLVEELEFMPLAIIQAAGYIHSQGSRCSISQYLGKFRESNKRATKLLEYEPGYHFRDWEAKSSILATWQISFDYIKKTRQSAADLLSLMSFFDRQGIPENLLRVNREIEKGYWSSGENVNDSSDEDTDDNSESDADDSFQWDIVTLRQYSFISASQDNGILTMHRLVQLAARSWLKSQGQLEQWNRQFISILCRQFPTGEYQNWERCRLLFPHVRSAMSQQPDSDDLLIQWAKLLYRGAWYAAESGNIVAEIEMASKSRKQRKRILGIDDEDTLASTLMLADAYSREGHWKKAEQLQVQVMETRKIKLGEDHPDTLTSMANLASTFWYQGRWEKAEQLKMQVMETRKIKLGEDHPSTLTSMANLASTYRIQGRWEKAEQLFMQVIETRKVKLGEDHPDTLTSMANLASTYRNQGWWKKAEQLEIQVMETRKIKLDEDHPSTLTSMANLASTYRSQGWWKKAEQLEIQVMETRKIKLGEDHPSTLTSMANLASTYGSQGWWEKAEQLEMQVMEMSKIKLGEDHPDTLTSMANLASTYRSQGWWKKAEQLEIQVMETRKIKLGEDHPSTLTSMANLASTFWNQGRWEKAEQLEMQVIEMSKIKLGKDHPDTLTSMANLASTFWNQGRWEKAEQLEMQVMETSKIKLGEDHPDTLTSMASLAFTWKSLGQYAAALDLLKVSLAKQKQVLGLDHPDVSSNLQTLQQWETEELGTNR</sequence>
<dbReference type="Pfam" id="PF13424">
    <property type="entry name" value="TPR_12"/>
    <property type="match status" value="1"/>
</dbReference>
<dbReference type="InterPro" id="IPR027417">
    <property type="entry name" value="P-loop_NTPase"/>
</dbReference>
<dbReference type="InterPro" id="IPR002182">
    <property type="entry name" value="NB-ARC"/>
</dbReference>
<dbReference type="EMBL" id="BDHI01000030">
    <property type="protein sequence ID" value="GCB28279.1"/>
    <property type="molecule type" value="Genomic_DNA"/>
</dbReference>
<organism evidence="4 5">
    <name type="scientific">Aspergillus awamori</name>
    <name type="common">Black koji mold</name>
    <dbReference type="NCBI Taxonomy" id="105351"/>
    <lineage>
        <taxon>Eukaryota</taxon>
        <taxon>Fungi</taxon>
        <taxon>Dikarya</taxon>
        <taxon>Ascomycota</taxon>
        <taxon>Pezizomycotina</taxon>
        <taxon>Eurotiomycetes</taxon>
        <taxon>Eurotiomycetidae</taxon>
        <taxon>Eurotiales</taxon>
        <taxon>Aspergillaceae</taxon>
        <taxon>Aspergillus</taxon>
    </lineage>
</organism>
<dbReference type="AlphaFoldDB" id="A0A401L9T9"/>
<dbReference type="STRING" id="105351.A0A401L9T9"/>
<dbReference type="Gene3D" id="1.25.40.10">
    <property type="entry name" value="Tetratricopeptide repeat domain"/>
    <property type="match status" value="3"/>
</dbReference>
<name>A0A401L9T9_ASPAW</name>
<dbReference type="GO" id="GO:0043531">
    <property type="term" value="F:ADP binding"/>
    <property type="evidence" value="ECO:0007669"/>
    <property type="project" value="InterPro"/>
</dbReference>
<dbReference type="SUPFAM" id="SSF48452">
    <property type="entry name" value="TPR-like"/>
    <property type="match status" value="3"/>
</dbReference>
<evidence type="ECO:0000313" key="5">
    <source>
        <dbReference type="Proteomes" id="UP000286921"/>
    </source>
</evidence>